<dbReference type="Pfam" id="PF00497">
    <property type="entry name" value="SBP_bac_3"/>
    <property type="match status" value="1"/>
</dbReference>
<proteinExistence type="inferred from homology"/>
<dbReference type="SMART" id="SM00062">
    <property type="entry name" value="PBPb"/>
    <property type="match status" value="1"/>
</dbReference>
<dbReference type="PANTHER" id="PTHR30085:SF7">
    <property type="entry name" value="AMINO-ACID ABC TRANSPORTER-BINDING PROTEIN YHDW-RELATED"/>
    <property type="match status" value="1"/>
</dbReference>
<dbReference type="PROSITE" id="PS01039">
    <property type="entry name" value="SBP_BACTERIAL_3"/>
    <property type="match status" value="1"/>
</dbReference>
<dbReference type="Proteomes" id="UP000035909">
    <property type="component" value="Unassembled WGS sequence"/>
</dbReference>
<sequence length="334" mass="36904">MELEKQLSEQNNKTQPLVSETLAQIRQKGYLQCGVSTGLPGFSYPNDKGEWNGLDVELCQAVAAAALGDKYMVKYIPLTAKERFTSLQSGDIDILSRNTTWTLNRDTALGLNFAGINYYDGQGFMIHKSLEISKATELDGARICVQAGTTTELNLEDYFRFHEIRYTSVPFDTASETVKGFEAGKCDALTADQSGLYSLRLHLAEPETAVVLADIISKEPLGPVVRQGDDLWFNIVKWTLFTMIQAEELGVSSHNVDDMKASNDPDILRLIGLSGPKGKGLGLNDDWSYQVIKQVGNYGESFERTVGMRSSLKIKRGLNALWSDGGLQYAPPLR</sequence>
<comment type="caution">
    <text evidence="6">The sequence shown here is derived from an EMBL/GenBank/DDBJ whole genome shotgun (WGS) entry which is preliminary data.</text>
</comment>
<reference evidence="6 7" key="1">
    <citation type="submission" date="2015-05" db="EMBL/GenBank/DDBJ databases">
        <title>Photobacterium galathea sp. nov.</title>
        <authorList>
            <person name="Machado H."/>
            <person name="Gram L."/>
        </authorList>
    </citation>
    <scope>NUCLEOTIDE SEQUENCE [LARGE SCALE GENOMIC DNA]</scope>
    <source>
        <strain evidence="6 7">DSM 22954</strain>
    </source>
</reference>
<dbReference type="Gene3D" id="3.40.190.10">
    <property type="entry name" value="Periplasmic binding protein-like II"/>
    <property type="match status" value="2"/>
</dbReference>
<dbReference type="STRING" id="320778.ABT57_13135"/>
<dbReference type="EMBL" id="LDOU01000013">
    <property type="protein sequence ID" value="KLV08805.1"/>
    <property type="molecule type" value="Genomic_DNA"/>
</dbReference>
<keyword evidence="3" id="KW-0732">Signal</keyword>
<dbReference type="PATRIC" id="fig|320778.3.peg.2864"/>
<dbReference type="CDD" id="cd13692">
    <property type="entry name" value="PBP2_BztA"/>
    <property type="match status" value="1"/>
</dbReference>
<dbReference type="InterPro" id="IPR001638">
    <property type="entry name" value="Solute-binding_3/MltF_N"/>
</dbReference>
<keyword evidence="7" id="KW-1185">Reference proteome</keyword>
<keyword evidence="2" id="KW-0813">Transport</keyword>
<evidence type="ECO:0000256" key="1">
    <source>
        <dbReference type="ARBA" id="ARBA00010333"/>
    </source>
</evidence>
<dbReference type="InterPro" id="IPR051455">
    <property type="entry name" value="Bact_solute-bind_prot3"/>
</dbReference>
<comment type="similarity">
    <text evidence="1 4">Belongs to the bacterial solute-binding protein 3 family.</text>
</comment>
<evidence type="ECO:0000313" key="6">
    <source>
        <dbReference type="EMBL" id="KLV08805.1"/>
    </source>
</evidence>
<evidence type="ECO:0000256" key="2">
    <source>
        <dbReference type="ARBA" id="ARBA00022448"/>
    </source>
</evidence>
<organism evidence="6 7">
    <name type="scientific">Photobacterium ganghwense</name>
    <dbReference type="NCBI Taxonomy" id="320778"/>
    <lineage>
        <taxon>Bacteria</taxon>
        <taxon>Pseudomonadati</taxon>
        <taxon>Pseudomonadota</taxon>
        <taxon>Gammaproteobacteria</taxon>
        <taxon>Vibrionales</taxon>
        <taxon>Vibrionaceae</taxon>
        <taxon>Photobacterium</taxon>
    </lineage>
</organism>
<evidence type="ECO:0000256" key="4">
    <source>
        <dbReference type="RuleBase" id="RU003744"/>
    </source>
</evidence>
<protein>
    <submittedName>
        <fullName evidence="6">Amino acid ABC transporter substrate-binding protein</fullName>
    </submittedName>
</protein>
<name>A0A0J1HAX8_9GAMM</name>
<accession>A0A0J1HAX8</accession>
<dbReference type="PANTHER" id="PTHR30085">
    <property type="entry name" value="AMINO ACID ABC TRANSPORTER PERMEASE"/>
    <property type="match status" value="1"/>
</dbReference>
<feature type="domain" description="Solute-binding protein family 3/N-terminal" evidence="5">
    <location>
        <begin position="30"/>
        <end position="259"/>
    </location>
</feature>
<dbReference type="InterPro" id="IPR018313">
    <property type="entry name" value="SBP_3_CS"/>
</dbReference>
<evidence type="ECO:0000256" key="3">
    <source>
        <dbReference type="ARBA" id="ARBA00022729"/>
    </source>
</evidence>
<dbReference type="GO" id="GO:0006865">
    <property type="term" value="P:amino acid transport"/>
    <property type="evidence" value="ECO:0007669"/>
    <property type="project" value="TreeGrafter"/>
</dbReference>
<gene>
    <name evidence="6" type="ORF">ABT57_13135</name>
</gene>
<evidence type="ECO:0000313" key="7">
    <source>
        <dbReference type="Proteomes" id="UP000035909"/>
    </source>
</evidence>
<dbReference type="SUPFAM" id="SSF53850">
    <property type="entry name" value="Periplasmic binding protein-like II"/>
    <property type="match status" value="1"/>
</dbReference>
<dbReference type="AlphaFoldDB" id="A0A0J1HAX8"/>
<evidence type="ECO:0000259" key="5">
    <source>
        <dbReference type="SMART" id="SM00062"/>
    </source>
</evidence>